<dbReference type="Pfam" id="PF22788">
    <property type="entry name" value="COP9_hel_rpt"/>
    <property type="match status" value="1"/>
</dbReference>
<dbReference type="InterPro" id="IPR050756">
    <property type="entry name" value="CSN3"/>
</dbReference>
<evidence type="ECO:0000256" key="1">
    <source>
        <dbReference type="ARBA" id="ARBA00004123"/>
    </source>
</evidence>
<evidence type="ECO:0000256" key="6">
    <source>
        <dbReference type="ARBA" id="ARBA00022790"/>
    </source>
</evidence>
<sequence>MPQNEPQSSTGDHGGGGGGGAGDCSAFMPPLDAIFAQITTTGPGNIVLRSLPARESRDTVLAGLLPGGQDPLTALNVQMNTLGVLYILPARLLVSDAVLPPRFIVDFCRVFDSQQARFSPDRDSGIMKYAHRMNDHTWALEPLYLLLTRYPPDVSYLTTIHPLFVIACVSTRQFAQALPILEVPITNIDMTLSDLTYLDNPRYHYAGGVAFGALEQRAQAEGFLEICVGSPAMVPSAVQLEALKKLKLIQLISKGKTSGLPRYSHPALMRHLKNSPYQSFINAYPHDVNLLQRMVDDHQQLFMNEKNLGLVLQVLRPTPRWTLKNLTETYLKLSLAEIAKAVKINSLDEVRDLLVSMIDAGDISAQVAEDGTVIFFDTPSQFSKDQVDQLLRDVQQQSDYLKHLEREMGKSNEYLRKAIKHKDDSWASPMDDYLFSGMGLPGGPGGPGGSGWADDSMYS</sequence>
<feature type="compositionally biased region" description="Polar residues" evidence="8">
    <location>
        <begin position="1"/>
        <end position="10"/>
    </location>
</feature>
<evidence type="ECO:0000256" key="3">
    <source>
        <dbReference type="ARBA" id="ARBA00007084"/>
    </source>
</evidence>
<dbReference type="PANTHER" id="PTHR10758:SF1">
    <property type="entry name" value="COP9 SIGNALOSOME COMPLEX SUBUNIT 3"/>
    <property type="match status" value="1"/>
</dbReference>
<comment type="subcellular location">
    <subcellularLocation>
        <location evidence="2">Cytoplasm</location>
    </subcellularLocation>
    <subcellularLocation>
        <location evidence="1">Nucleus</location>
    </subcellularLocation>
</comment>
<dbReference type="Pfam" id="PF01399">
    <property type="entry name" value="PCI"/>
    <property type="match status" value="1"/>
</dbReference>
<evidence type="ECO:0000313" key="10">
    <source>
        <dbReference type="EMBL" id="PFH45807.1"/>
    </source>
</evidence>
<evidence type="ECO:0000256" key="2">
    <source>
        <dbReference type="ARBA" id="ARBA00004496"/>
    </source>
</evidence>
<keyword evidence="11" id="KW-1185">Reference proteome</keyword>
<dbReference type="GO" id="GO:0006511">
    <property type="term" value="P:ubiquitin-dependent protein catabolic process"/>
    <property type="evidence" value="ECO:0007669"/>
    <property type="project" value="TreeGrafter"/>
</dbReference>
<evidence type="ECO:0000313" key="11">
    <source>
        <dbReference type="Proteomes" id="UP000242287"/>
    </source>
</evidence>
<dbReference type="InterPro" id="IPR055089">
    <property type="entry name" value="COP9_N"/>
</dbReference>
<dbReference type="InterPro" id="IPR000717">
    <property type="entry name" value="PCI_dom"/>
</dbReference>
<keyword evidence="6" id="KW-0736">Signalosome</keyword>
<accession>A0A2A9NC22</accession>
<evidence type="ECO:0000256" key="5">
    <source>
        <dbReference type="ARBA" id="ARBA00022490"/>
    </source>
</evidence>
<protein>
    <recommendedName>
        <fullName evidence="4">COP9 signalosome complex subunit 3</fullName>
    </recommendedName>
</protein>
<evidence type="ECO:0000256" key="4">
    <source>
        <dbReference type="ARBA" id="ARBA00014878"/>
    </source>
</evidence>
<dbReference type="EMBL" id="KZ302287">
    <property type="protein sequence ID" value="PFH45807.1"/>
    <property type="molecule type" value="Genomic_DNA"/>
</dbReference>
<dbReference type="GO" id="GO:0005737">
    <property type="term" value="C:cytoplasm"/>
    <property type="evidence" value="ECO:0007669"/>
    <property type="project" value="UniProtKB-SubCell"/>
</dbReference>
<proteinExistence type="inferred from homology"/>
<dbReference type="GO" id="GO:0008180">
    <property type="term" value="C:COP9 signalosome"/>
    <property type="evidence" value="ECO:0007669"/>
    <property type="project" value="UniProtKB-KW"/>
</dbReference>
<evidence type="ECO:0000259" key="9">
    <source>
        <dbReference type="PROSITE" id="PS50250"/>
    </source>
</evidence>
<dbReference type="PROSITE" id="PS50250">
    <property type="entry name" value="PCI"/>
    <property type="match status" value="1"/>
</dbReference>
<name>A0A2A9NC22_9AGAR</name>
<keyword evidence="5" id="KW-0963">Cytoplasm</keyword>
<keyword evidence="7" id="KW-0539">Nucleus</keyword>
<dbReference type="STRING" id="703135.A0A2A9NC22"/>
<organism evidence="10 11">
    <name type="scientific">Amanita thiersii Skay4041</name>
    <dbReference type="NCBI Taxonomy" id="703135"/>
    <lineage>
        <taxon>Eukaryota</taxon>
        <taxon>Fungi</taxon>
        <taxon>Dikarya</taxon>
        <taxon>Basidiomycota</taxon>
        <taxon>Agaricomycotina</taxon>
        <taxon>Agaricomycetes</taxon>
        <taxon>Agaricomycetidae</taxon>
        <taxon>Agaricales</taxon>
        <taxon>Pluteineae</taxon>
        <taxon>Amanitaceae</taxon>
        <taxon>Amanita</taxon>
    </lineage>
</organism>
<feature type="compositionally biased region" description="Gly residues" evidence="8">
    <location>
        <begin position="12"/>
        <end position="22"/>
    </location>
</feature>
<evidence type="ECO:0000256" key="8">
    <source>
        <dbReference type="SAM" id="MobiDB-lite"/>
    </source>
</evidence>
<dbReference type="AlphaFoldDB" id="A0A2A9NC22"/>
<feature type="region of interest" description="Disordered" evidence="8">
    <location>
        <begin position="1"/>
        <end position="22"/>
    </location>
</feature>
<dbReference type="OrthoDB" id="29061at2759"/>
<gene>
    <name evidence="10" type="ORF">AMATHDRAFT_71071</name>
</gene>
<evidence type="ECO:0000256" key="7">
    <source>
        <dbReference type="ARBA" id="ARBA00023242"/>
    </source>
</evidence>
<reference evidence="10 11" key="1">
    <citation type="submission" date="2014-02" db="EMBL/GenBank/DDBJ databases">
        <title>Transposable element dynamics among asymbiotic and ectomycorrhizal Amanita fungi.</title>
        <authorList>
            <consortium name="DOE Joint Genome Institute"/>
            <person name="Hess J."/>
            <person name="Skrede I."/>
            <person name="Wolfe B."/>
            <person name="LaButti K."/>
            <person name="Ohm R.A."/>
            <person name="Grigoriev I.V."/>
            <person name="Pringle A."/>
        </authorList>
    </citation>
    <scope>NUCLEOTIDE SEQUENCE [LARGE SCALE GENOMIC DNA]</scope>
    <source>
        <strain evidence="10 11">SKay4041</strain>
    </source>
</reference>
<comment type="similarity">
    <text evidence="3">Belongs to the CSN3 family.</text>
</comment>
<dbReference type="Proteomes" id="UP000242287">
    <property type="component" value="Unassembled WGS sequence"/>
</dbReference>
<dbReference type="PANTHER" id="PTHR10758">
    <property type="entry name" value="26S PROTEASOME NON-ATPASE REGULATORY SUBUNIT 3/COP9 SIGNALOSOME COMPLEX SUBUNIT 3"/>
    <property type="match status" value="1"/>
</dbReference>
<feature type="domain" description="PCI" evidence="9">
    <location>
        <begin position="215"/>
        <end position="381"/>
    </location>
</feature>